<dbReference type="Pfam" id="PF03466">
    <property type="entry name" value="LysR_substrate"/>
    <property type="match status" value="1"/>
</dbReference>
<keyword evidence="4" id="KW-0804">Transcription</keyword>
<comment type="caution">
    <text evidence="6">The sequence shown here is derived from an EMBL/GenBank/DDBJ whole genome shotgun (WGS) entry which is preliminary data.</text>
</comment>
<dbReference type="InterPro" id="IPR036390">
    <property type="entry name" value="WH_DNA-bd_sf"/>
</dbReference>
<dbReference type="Gene3D" id="1.10.10.10">
    <property type="entry name" value="Winged helix-like DNA-binding domain superfamily/Winged helix DNA-binding domain"/>
    <property type="match status" value="1"/>
</dbReference>
<dbReference type="EMBL" id="JAUSRD010000010">
    <property type="protein sequence ID" value="MDP9895008.1"/>
    <property type="molecule type" value="Genomic_DNA"/>
</dbReference>
<dbReference type="InterPro" id="IPR036388">
    <property type="entry name" value="WH-like_DNA-bd_sf"/>
</dbReference>
<keyword evidence="2" id="KW-0805">Transcription regulation</keyword>
<evidence type="ECO:0000256" key="1">
    <source>
        <dbReference type="ARBA" id="ARBA00009437"/>
    </source>
</evidence>
<evidence type="ECO:0000256" key="2">
    <source>
        <dbReference type="ARBA" id="ARBA00023015"/>
    </source>
</evidence>
<dbReference type="GO" id="GO:0005829">
    <property type="term" value="C:cytosol"/>
    <property type="evidence" value="ECO:0007669"/>
    <property type="project" value="TreeGrafter"/>
</dbReference>
<accession>A0AAW8D4S0</accession>
<dbReference type="SUPFAM" id="SSF46785">
    <property type="entry name" value="Winged helix' DNA-binding domain"/>
    <property type="match status" value="1"/>
</dbReference>
<proteinExistence type="inferred from homology"/>
<dbReference type="InterPro" id="IPR050950">
    <property type="entry name" value="HTH-type_LysR_regulators"/>
</dbReference>
<dbReference type="Gene3D" id="3.40.190.290">
    <property type="match status" value="1"/>
</dbReference>
<dbReference type="AlphaFoldDB" id="A0AAW8D4S0"/>
<reference evidence="6" key="1">
    <citation type="submission" date="2023-07" db="EMBL/GenBank/DDBJ databases">
        <title>Sorghum-associated microbial communities from plants grown in Nebraska, USA.</title>
        <authorList>
            <person name="Schachtman D."/>
        </authorList>
    </citation>
    <scope>NUCLEOTIDE SEQUENCE</scope>
    <source>
        <strain evidence="6">DS3754</strain>
    </source>
</reference>
<dbReference type="PANTHER" id="PTHR30419:SF8">
    <property type="entry name" value="NITROGEN ASSIMILATION TRANSCRIPTIONAL ACTIVATOR-RELATED"/>
    <property type="match status" value="1"/>
</dbReference>
<protein>
    <submittedName>
        <fullName evidence="6">DNA-binding transcriptional LysR family regulator</fullName>
    </submittedName>
</protein>
<comment type="similarity">
    <text evidence="1">Belongs to the LysR transcriptional regulatory family.</text>
</comment>
<feature type="domain" description="HTH lysR-type" evidence="5">
    <location>
        <begin position="1"/>
        <end position="32"/>
    </location>
</feature>
<dbReference type="GO" id="GO:0003677">
    <property type="term" value="F:DNA binding"/>
    <property type="evidence" value="ECO:0007669"/>
    <property type="project" value="UniProtKB-KW"/>
</dbReference>
<dbReference type="PANTHER" id="PTHR30419">
    <property type="entry name" value="HTH-TYPE TRANSCRIPTIONAL REGULATOR YBHD"/>
    <property type="match status" value="1"/>
</dbReference>
<evidence type="ECO:0000313" key="7">
    <source>
        <dbReference type="Proteomes" id="UP001242045"/>
    </source>
</evidence>
<keyword evidence="3 6" id="KW-0238">DNA-binding</keyword>
<dbReference type="CDD" id="cd05466">
    <property type="entry name" value="PBP2_LTTR_substrate"/>
    <property type="match status" value="1"/>
</dbReference>
<gene>
    <name evidence="6" type="ORF">J2W31_004133</name>
</gene>
<dbReference type="Proteomes" id="UP001242045">
    <property type="component" value="Unassembled WGS sequence"/>
</dbReference>
<dbReference type="Pfam" id="PF00126">
    <property type="entry name" value="HTH_1"/>
    <property type="match status" value="1"/>
</dbReference>
<dbReference type="PROSITE" id="PS50931">
    <property type="entry name" value="HTH_LYSR"/>
    <property type="match status" value="1"/>
</dbReference>
<evidence type="ECO:0000256" key="3">
    <source>
        <dbReference type="ARBA" id="ARBA00023125"/>
    </source>
</evidence>
<dbReference type="GO" id="GO:0003700">
    <property type="term" value="F:DNA-binding transcription factor activity"/>
    <property type="evidence" value="ECO:0007669"/>
    <property type="project" value="InterPro"/>
</dbReference>
<sequence length="294" mass="32667">MSQPSATQALSKLESILGMAIFDRHARGLRITPEGATLLPAIQRAVEALQVLAKDTVEVTQGAVGVVRIAGISAASTSVLASVMPTLMLEHPELWIEYQEVDAQRISELCRDDMADLLLCRSSVDVPENYEFVSLLPDQNCVYCSYEHPLSGISELTLESCIPFTWVLPPRDTASHVAFTQWCESQSVQPKIARISTRAFPVIIEMVRKFGMLYFGPRSHMYPLEAAQLRRLNLQVNGELAEIGYLRRCEVRNPAVRQVISYLAHWTETSSPTQPSLMASGFEASTHGLRPLRP</sequence>
<dbReference type="InterPro" id="IPR005119">
    <property type="entry name" value="LysR_subst-bd"/>
</dbReference>
<evidence type="ECO:0000313" key="6">
    <source>
        <dbReference type="EMBL" id="MDP9895008.1"/>
    </source>
</evidence>
<organism evidence="6 7">
    <name type="scientific">Variovorax boronicumulans</name>
    <dbReference type="NCBI Taxonomy" id="436515"/>
    <lineage>
        <taxon>Bacteria</taxon>
        <taxon>Pseudomonadati</taxon>
        <taxon>Pseudomonadota</taxon>
        <taxon>Betaproteobacteria</taxon>
        <taxon>Burkholderiales</taxon>
        <taxon>Comamonadaceae</taxon>
        <taxon>Variovorax</taxon>
    </lineage>
</organism>
<dbReference type="InterPro" id="IPR000847">
    <property type="entry name" value="LysR_HTH_N"/>
</dbReference>
<evidence type="ECO:0000259" key="5">
    <source>
        <dbReference type="PROSITE" id="PS50931"/>
    </source>
</evidence>
<evidence type="ECO:0000256" key="4">
    <source>
        <dbReference type="ARBA" id="ARBA00023163"/>
    </source>
</evidence>
<name>A0AAW8D4S0_9BURK</name>
<dbReference type="SUPFAM" id="SSF53850">
    <property type="entry name" value="Periplasmic binding protein-like II"/>
    <property type="match status" value="1"/>
</dbReference>